<evidence type="ECO:0000313" key="5">
    <source>
        <dbReference type="EMBL" id="OLQ02097.1"/>
    </source>
</evidence>
<dbReference type="InterPro" id="IPR036188">
    <property type="entry name" value="FAD/NAD-bd_sf"/>
</dbReference>
<dbReference type="AlphaFoldDB" id="A0A1Q9E3U9"/>
<dbReference type="OrthoDB" id="438420at2759"/>
<dbReference type="SUPFAM" id="SSF51905">
    <property type="entry name" value="FAD/NAD(P)-binding domain"/>
    <property type="match status" value="1"/>
</dbReference>
<protein>
    <submittedName>
        <fullName evidence="5">6-hydroxynicotinate 3-monooxygenase</fullName>
    </submittedName>
</protein>
<dbReference type="PRINTS" id="PR00420">
    <property type="entry name" value="RNGMNOXGNASE"/>
</dbReference>
<gene>
    <name evidence="5" type="primary">nicC</name>
    <name evidence="5" type="ORF">AK812_SmicGene15106</name>
</gene>
<evidence type="ECO:0000256" key="3">
    <source>
        <dbReference type="ARBA" id="ARBA00023002"/>
    </source>
</evidence>
<dbReference type="PANTHER" id="PTHR46720">
    <property type="entry name" value="HYDROXYLASE, PUTATIVE (AFU_ORTHOLOGUE AFUA_3G01460)-RELATED"/>
    <property type="match status" value="1"/>
</dbReference>
<sequence>MAERQSELKVAIIGAGLGGLTLAKALLQETAGAGRVCQVRLYEAWDEWKARGGSLGLAAGARILKRLNLGKELDAVSNRGQGMNYFAQGEKLGSLAVSGHFAMRTDLQRILVESLPADVIKLGHRLVDIVEDDAGARLSFENGATDFVDVVVAADGIHSFVRQKVFGADEPDFTGFRILYSISSKPIRPDPTMAHMHWMEKDGTGFAVLDVTAGQGESRHDICAVILRSKEPVSDRWDASIVQERFADLARHAAPDHEVLRRAAEAADVCFDWGVYRQPTRSSWISARGRVVLLGDAAHATAPFMGQGANMAMHDAWCLSRILLNEDLSLQEGLHLYEVNRKSHCENVVSQSSKVGEMATATGLRALARNYLLKPMILWNLSKAWATDPTERNPWEPEPMGLFQRLGLRLRAFCAK</sequence>
<dbReference type="Gene3D" id="3.50.50.60">
    <property type="entry name" value="FAD/NAD(P)-binding domain"/>
    <property type="match status" value="1"/>
</dbReference>
<dbReference type="GO" id="GO:0071949">
    <property type="term" value="F:FAD binding"/>
    <property type="evidence" value="ECO:0007669"/>
    <property type="project" value="InterPro"/>
</dbReference>
<keyword evidence="3" id="KW-0560">Oxidoreductase</keyword>
<dbReference type="InterPro" id="IPR051104">
    <property type="entry name" value="FAD_monoxygenase"/>
</dbReference>
<dbReference type="PANTHER" id="PTHR46720:SF3">
    <property type="entry name" value="FAD-BINDING DOMAIN-CONTAINING PROTEIN-RELATED"/>
    <property type="match status" value="1"/>
</dbReference>
<name>A0A1Q9E3U9_SYMMI</name>
<dbReference type="Pfam" id="PF01494">
    <property type="entry name" value="FAD_binding_3"/>
    <property type="match status" value="1"/>
</dbReference>
<dbReference type="Proteomes" id="UP000186817">
    <property type="component" value="Unassembled WGS sequence"/>
</dbReference>
<dbReference type="InterPro" id="IPR002938">
    <property type="entry name" value="FAD-bd"/>
</dbReference>
<keyword evidence="6" id="KW-1185">Reference proteome</keyword>
<keyword evidence="5" id="KW-0503">Monooxygenase</keyword>
<feature type="domain" description="FAD-binding" evidence="4">
    <location>
        <begin position="8"/>
        <end position="351"/>
    </location>
</feature>
<dbReference type="GO" id="GO:0004497">
    <property type="term" value="F:monooxygenase activity"/>
    <property type="evidence" value="ECO:0007669"/>
    <property type="project" value="UniProtKB-KW"/>
</dbReference>
<keyword evidence="1" id="KW-0285">Flavoprotein</keyword>
<dbReference type="OMA" id="VMTYTIG"/>
<accession>A0A1Q9E3U9</accession>
<evidence type="ECO:0000313" key="6">
    <source>
        <dbReference type="Proteomes" id="UP000186817"/>
    </source>
</evidence>
<evidence type="ECO:0000256" key="1">
    <source>
        <dbReference type="ARBA" id="ARBA00022630"/>
    </source>
</evidence>
<evidence type="ECO:0000259" key="4">
    <source>
        <dbReference type="Pfam" id="PF01494"/>
    </source>
</evidence>
<reference evidence="5 6" key="1">
    <citation type="submission" date="2016-02" db="EMBL/GenBank/DDBJ databases">
        <title>Genome analysis of coral dinoflagellate symbionts highlights evolutionary adaptations to a symbiotic lifestyle.</title>
        <authorList>
            <person name="Aranda M."/>
            <person name="Li Y."/>
            <person name="Liew Y.J."/>
            <person name="Baumgarten S."/>
            <person name="Simakov O."/>
            <person name="Wilson M."/>
            <person name="Piel J."/>
            <person name="Ashoor H."/>
            <person name="Bougouffa S."/>
            <person name="Bajic V.B."/>
            <person name="Ryu T."/>
            <person name="Ravasi T."/>
            <person name="Bayer T."/>
            <person name="Micklem G."/>
            <person name="Kim H."/>
            <person name="Bhak J."/>
            <person name="Lajeunesse T.C."/>
            <person name="Voolstra C.R."/>
        </authorList>
    </citation>
    <scope>NUCLEOTIDE SEQUENCE [LARGE SCALE GENOMIC DNA]</scope>
    <source>
        <strain evidence="5 6">CCMP2467</strain>
    </source>
</reference>
<proteinExistence type="predicted"/>
<evidence type="ECO:0000256" key="2">
    <source>
        <dbReference type="ARBA" id="ARBA00022827"/>
    </source>
</evidence>
<organism evidence="5 6">
    <name type="scientific">Symbiodinium microadriaticum</name>
    <name type="common">Dinoflagellate</name>
    <name type="synonym">Zooxanthella microadriatica</name>
    <dbReference type="NCBI Taxonomy" id="2951"/>
    <lineage>
        <taxon>Eukaryota</taxon>
        <taxon>Sar</taxon>
        <taxon>Alveolata</taxon>
        <taxon>Dinophyceae</taxon>
        <taxon>Suessiales</taxon>
        <taxon>Symbiodiniaceae</taxon>
        <taxon>Symbiodinium</taxon>
    </lineage>
</organism>
<dbReference type="EMBL" id="LSRX01000273">
    <property type="protein sequence ID" value="OLQ02097.1"/>
    <property type="molecule type" value="Genomic_DNA"/>
</dbReference>
<dbReference type="GO" id="GO:0044550">
    <property type="term" value="P:secondary metabolite biosynthetic process"/>
    <property type="evidence" value="ECO:0007669"/>
    <property type="project" value="TreeGrafter"/>
</dbReference>
<keyword evidence="2" id="KW-0274">FAD</keyword>
<comment type="caution">
    <text evidence="5">The sequence shown here is derived from an EMBL/GenBank/DDBJ whole genome shotgun (WGS) entry which is preliminary data.</text>
</comment>